<feature type="region of interest" description="Disordered" evidence="1">
    <location>
        <begin position="123"/>
        <end position="157"/>
    </location>
</feature>
<sequence>MQMKMESLSFVDEELDFGFFHVEADAEDAISAQWELVDAFDAVSEDRSDSDAPDSPGAAAVFDDGPVHNLGLRSGVARVGDVDARGSRPNGDPRVSCPVRLPETLELRAGDYVVKASVVGHWRGDDREDDEEDGDEEEESDDDDDVEDDGLDDELVPRHLSGKFGRQRIRKLGKRVCSKMNSSKRSPHLFVKPGCLHGKHGLGLKHSL</sequence>
<evidence type="ECO:0000256" key="1">
    <source>
        <dbReference type="SAM" id="MobiDB-lite"/>
    </source>
</evidence>
<dbReference type="InParanoid" id="A0A059ANR6"/>
<protein>
    <submittedName>
        <fullName evidence="2">Uncharacterized protein</fullName>
    </submittedName>
</protein>
<accession>A0A059ANR6</accession>
<gene>
    <name evidence="2" type="ORF">EUGRSUZ_I01309</name>
</gene>
<organism evidence="2">
    <name type="scientific">Eucalyptus grandis</name>
    <name type="common">Flooded gum</name>
    <dbReference type="NCBI Taxonomy" id="71139"/>
    <lineage>
        <taxon>Eukaryota</taxon>
        <taxon>Viridiplantae</taxon>
        <taxon>Streptophyta</taxon>
        <taxon>Embryophyta</taxon>
        <taxon>Tracheophyta</taxon>
        <taxon>Spermatophyta</taxon>
        <taxon>Magnoliopsida</taxon>
        <taxon>eudicotyledons</taxon>
        <taxon>Gunneridae</taxon>
        <taxon>Pentapetalae</taxon>
        <taxon>rosids</taxon>
        <taxon>malvids</taxon>
        <taxon>Myrtales</taxon>
        <taxon>Myrtaceae</taxon>
        <taxon>Myrtoideae</taxon>
        <taxon>Eucalypteae</taxon>
        <taxon>Eucalyptus</taxon>
    </lineage>
</organism>
<name>A0A059ANR6_EUCGR</name>
<feature type="region of interest" description="Disordered" evidence="1">
    <location>
        <begin position="44"/>
        <end position="66"/>
    </location>
</feature>
<dbReference type="EMBL" id="KK198761">
    <property type="protein sequence ID" value="KCW55399.1"/>
    <property type="molecule type" value="Genomic_DNA"/>
</dbReference>
<feature type="compositionally biased region" description="Acidic residues" evidence="1">
    <location>
        <begin position="127"/>
        <end position="154"/>
    </location>
</feature>
<evidence type="ECO:0000313" key="2">
    <source>
        <dbReference type="EMBL" id="KCW55399.1"/>
    </source>
</evidence>
<reference evidence="2" key="1">
    <citation type="submission" date="2013-07" db="EMBL/GenBank/DDBJ databases">
        <title>The genome of Eucalyptus grandis.</title>
        <authorList>
            <person name="Schmutz J."/>
            <person name="Hayes R."/>
            <person name="Myburg A."/>
            <person name="Tuskan G."/>
            <person name="Grattapaglia D."/>
            <person name="Rokhsar D.S."/>
        </authorList>
    </citation>
    <scope>NUCLEOTIDE SEQUENCE</scope>
    <source>
        <tissue evidence="2">Leaf extractions</tissue>
    </source>
</reference>
<dbReference type="AlphaFoldDB" id="A0A059ANR6"/>
<proteinExistence type="predicted"/>
<dbReference type="Gramene" id="KCW55399">
    <property type="protein sequence ID" value="KCW55399"/>
    <property type="gene ID" value="EUGRSUZ_I01309"/>
</dbReference>
<dbReference type="PANTHER" id="PTHR48213">
    <property type="entry name" value="VID27-LIKE PROTEIN"/>
    <property type="match status" value="1"/>
</dbReference>
<dbReference type="PANTHER" id="PTHR48213:SF1">
    <property type="entry name" value="PROSTATIC SPERMINE-BINDING-LIKE PROTEIN"/>
    <property type="match status" value="1"/>
</dbReference>